<keyword evidence="2" id="KW-0479">Metal-binding</keyword>
<dbReference type="PANTHER" id="PTHR47354">
    <property type="entry name" value="NADH OXIDOREDUCTASE HCR"/>
    <property type="match status" value="1"/>
</dbReference>
<evidence type="ECO:0000256" key="2">
    <source>
        <dbReference type="ARBA" id="ARBA00022714"/>
    </source>
</evidence>
<gene>
    <name evidence="5" type="ORF">GCM10023320_18230</name>
</gene>
<dbReference type="Pfam" id="PF00175">
    <property type="entry name" value="NAD_binding_1"/>
    <property type="match status" value="1"/>
</dbReference>
<dbReference type="Gene3D" id="2.40.30.10">
    <property type="entry name" value="Translation factors"/>
    <property type="match status" value="1"/>
</dbReference>
<sequence length="252" mass="26850">MTLTPGGTTHRRTLRWQNARVLSVRDETPRARTFRLALPEPRRHLAGQYYVVRLTAPDGYTASRDYSVSSAPDDSVSGSSAGAPYRGEIELTVERLDDGEVSEFLHDVVVPGDELEVRGPIGYFGWDASGPALLVGGGSGVVPLMAMLRHARRLGRPDLVRLVVSARSPEDLYYADELPGPETTVLYTRHAAPGAGRAAGRLALADVAPLVRGGETAYVCGSPGFADAATAVLVEASVPVESIRVERFGPSG</sequence>
<feature type="domain" description="FAD-binding FR-type" evidence="4">
    <location>
        <begin position="14"/>
        <end position="127"/>
    </location>
</feature>
<organism evidence="5 6">
    <name type="scientific">Pseudonocardia adelaidensis</name>
    <dbReference type="NCBI Taxonomy" id="648754"/>
    <lineage>
        <taxon>Bacteria</taxon>
        <taxon>Bacillati</taxon>
        <taxon>Actinomycetota</taxon>
        <taxon>Actinomycetes</taxon>
        <taxon>Pseudonocardiales</taxon>
        <taxon>Pseudonocardiaceae</taxon>
        <taxon>Pseudonocardia</taxon>
    </lineage>
</organism>
<keyword evidence="2" id="KW-0408">Iron</keyword>
<dbReference type="Pfam" id="PF00970">
    <property type="entry name" value="FAD_binding_6"/>
    <property type="match status" value="1"/>
</dbReference>
<dbReference type="InterPro" id="IPR008333">
    <property type="entry name" value="Cbr1-like_FAD-bd_dom"/>
</dbReference>
<keyword evidence="3" id="KW-0411">Iron-sulfur</keyword>
<dbReference type="Proteomes" id="UP001500804">
    <property type="component" value="Unassembled WGS sequence"/>
</dbReference>
<dbReference type="InterPro" id="IPR050415">
    <property type="entry name" value="MRET"/>
</dbReference>
<evidence type="ECO:0000259" key="4">
    <source>
        <dbReference type="PROSITE" id="PS51384"/>
    </source>
</evidence>
<dbReference type="InterPro" id="IPR017927">
    <property type="entry name" value="FAD-bd_FR_type"/>
</dbReference>
<dbReference type="InterPro" id="IPR039261">
    <property type="entry name" value="FNR_nucleotide-bd"/>
</dbReference>
<protein>
    <submittedName>
        <fullName evidence="5">Ferredoxin reductase</fullName>
    </submittedName>
</protein>
<dbReference type="PROSITE" id="PS51384">
    <property type="entry name" value="FAD_FR"/>
    <property type="match status" value="1"/>
</dbReference>
<proteinExistence type="predicted"/>
<reference evidence="6" key="1">
    <citation type="journal article" date="2019" name="Int. J. Syst. Evol. Microbiol.">
        <title>The Global Catalogue of Microorganisms (GCM) 10K type strain sequencing project: providing services to taxonomists for standard genome sequencing and annotation.</title>
        <authorList>
            <consortium name="The Broad Institute Genomics Platform"/>
            <consortium name="The Broad Institute Genome Sequencing Center for Infectious Disease"/>
            <person name="Wu L."/>
            <person name="Ma J."/>
        </authorList>
    </citation>
    <scope>NUCLEOTIDE SEQUENCE [LARGE SCALE GENOMIC DNA]</scope>
    <source>
        <strain evidence="6">JCM 18302</strain>
    </source>
</reference>
<evidence type="ECO:0000313" key="5">
    <source>
        <dbReference type="EMBL" id="GAA5116882.1"/>
    </source>
</evidence>
<evidence type="ECO:0000256" key="1">
    <source>
        <dbReference type="ARBA" id="ARBA00001974"/>
    </source>
</evidence>
<dbReference type="EMBL" id="BAABJO010000005">
    <property type="protein sequence ID" value="GAA5116882.1"/>
    <property type="molecule type" value="Genomic_DNA"/>
</dbReference>
<dbReference type="SUPFAM" id="SSF52343">
    <property type="entry name" value="Ferredoxin reductase-like, C-terminal NADP-linked domain"/>
    <property type="match status" value="1"/>
</dbReference>
<evidence type="ECO:0000256" key="3">
    <source>
        <dbReference type="ARBA" id="ARBA00023014"/>
    </source>
</evidence>
<dbReference type="Gene3D" id="3.40.50.80">
    <property type="entry name" value="Nucleotide-binding domain of ferredoxin-NADP reductase (FNR) module"/>
    <property type="match status" value="1"/>
</dbReference>
<accession>A0ABP9NF36</accession>
<comment type="cofactor">
    <cofactor evidence="1">
        <name>FAD</name>
        <dbReference type="ChEBI" id="CHEBI:57692"/>
    </cofactor>
</comment>
<keyword evidence="6" id="KW-1185">Reference proteome</keyword>
<dbReference type="InterPro" id="IPR001433">
    <property type="entry name" value="OxRdtase_FAD/NAD-bd"/>
</dbReference>
<evidence type="ECO:0000313" key="6">
    <source>
        <dbReference type="Proteomes" id="UP001500804"/>
    </source>
</evidence>
<comment type="caution">
    <text evidence="5">The sequence shown here is derived from an EMBL/GenBank/DDBJ whole genome shotgun (WGS) entry which is preliminary data.</text>
</comment>
<dbReference type="SUPFAM" id="SSF63380">
    <property type="entry name" value="Riboflavin synthase domain-like"/>
    <property type="match status" value="1"/>
</dbReference>
<keyword evidence="2" id="KW-0001">2Fe-2S</keyword>
<dbReference type="InterPro" id="IPR017938">
    <property type="entry name" value="Riboflavin_synthase-like_b-brl"/>
</dbReference>
<dbReference type="PANTHER" id="PTHR47354:SF5">
    <property type="entry name" value="PROTEIN RFBI"/>
    <property type="match status" value="1"/>
</dbReference>
<dbReference type="RefSeq" id="WP_345604415.1">
    <property type="nucleotide sequence ID" value="NZ_BAABJO010000005.1"/>
</dbReference>
<name>A0ABP9NF36_9PSEU</name>